<evidence type="ECO:0000313" key="3">
    <source>
        <dbReference type="Proteomes" id="UP001190700"/>
    </source>
</evidence>
<gene>
    <name evidence="2" type="ORF">CYMTET_38902</name>
</gene>
<reference evidence="2 3" key="1">
    <citation type="journal article" date="2015" name="Genome Biol. Evol.">
        <title>Comparative Genomics of a Bacterivorous Green Alga Reveals Evolutionary Causalities and Consequences of Phago-Mixotrophic Mode of Nutrition.</title>
        <authorList>
            <person name="Burns J.A."/>
            <person name="Paasch A."/>
            <person name="Narechania A."/>
            <person name="Kim E."/>
        </authorList>
    </citation>
    <scope>NUCLEOTIDE SEQUENCE [LARGE SCALE GENOMIC DNA]</scope>
    <source>
        <strain evidence="2 3">PLY_AMNH</strain>
    </source>
</reference>
<sequence>MPHQPGYRVYLAREMAVTFMVLYGKWPMVQQVLKETNKRAQALGTGGFNAQCLRKIGLLGQLGPEQARVMQEWMALPVAESEDFTPTGAIQLRSERGVPLQSTAAAAKQALTSQHDAQPETAAELRTPSDQGSMVQLKLMVQLELRTKPQARDGLQHLRYPVPPAHGAELKAQTSQQLVQHAEPQAPGARGMQRLMHAQRGTNREYNCYHSHWCTTQPPTQPQDNRPQRSASWRSSCRAWDRECSCWHTDLRRTHPARTCCVTVQIRKHVARSCWNLRAAEPFSARQAVTQLSARLLEPAAAEPFSARQAVTQLSTSLRAPTGEPSAPGRSSRHAAQHPTQPQGLQLQVWVQQGIQRQHGIGRQGAERLTPMQCNVQMAPPKTLQAAAHHLLVQQLQSVAADQHNVERSEPHEARSLAGPRAHGTEPLAQPREHGVMPPAQPLAQLQVYGTGPWRRPLPRHQKHVAEPLAQRLAQPQEHGSETRAQPLPQGSASPAESQRGDEALELTATGHVCALPAAVQRGNESAVSGATARSAVCSRQQPCEAASCA</sequence>
<keyword evidence="3" id="KW-1185">Reference proteome</keyword>
<accession>A0AAE0F4G7</accession>
<feature type="compositionally biased region" description="Basic and acidic residues" evidence="1">
    <location>
        <begin position="404"/>
        <end position="415"/>
    </location>
</feature>
<comment type="caution">
    <text evidence="2">The sequence shown here is derived from an EMBL/GenBank/DDBJ whole genome shotgun (WGS) entry which is preliminary data.</text>
</comment>
<proteinExistence type="predicted"/>
<feature type="region of interest" description="Disordered" evidence="1">
    <location>
        <begin position="474"/>
        <end position="501"/>
    </location>
</feature>
<feature type="region of interest" description="Disordered" evidence="1">
    <location>
        <begin position="316"/>
        <end position="342"/>
    </location>
</feature>
<feature type="region of interest" description="Disordered" evidence="1">
    <location>
        <begin position="110"/>
        <end position="131"/>
    </location>
</feature>
<dbReference type="AlphaFoldDB" id="A0AAE0F4G7"/>
<name>A0AAE0F4G7_9CHLO</name>
<protein>
    <submittedName>
        <fullName evidence="2">Uncharacterized protein</fullName>
    </submittedName>
</protein>
<evidence type="ECO:0000313" key="2">
    <source>
        <dbReference type="EMBL" id="KAK3251766.1"/>
    </source>
</evidence>
<dbReference type="EMBL" id="LGRX02025846">
    <property type="protein sequence ID" value="KAK3251766.1"/>
    <property type="molecule type" value="Genomic_DNA"/>
</dbReference>
<evidence type="ECO:0000256" key="1">
    <source>
        <dbReference type="SAM" id="MobiDB-lite"/>
    </source>
</evidence>
<feature type="region of interest" description="Disordered" evidence="1">
    <location>
        <begin position="402"/>
        <end position="437"/>
    </location>
</feature>
<dbReference type="Proteomes" id="UP001190700">
    <property type="component" value="Unassembled WGS sequence"/>
</dbReference>
<organism evidence="2 3">
    <name type="scientific">Cymbomonas tetramitiformis</name>
    <dbReference type="NCBI Taxonomy" id="36881"/>
    <lineage>
        <taxon>Eukaryota</taxon>
        <taxon>Viridiplantae</taxon>
        <taxon>Chlorophyta</taxon>
        <taxon>Pyramimonadophyceae</taxon>
        <taxon>Pyramimonadales</taxon>
        <taxon>Pyramimonadaceae</taxon>
        <taxon>Cymbomonas</taxon>
    </lineage>
</organism>